<keyword evidence="2" id="KW-1185">Reference proteome</keyword>
<evidence type="ECO:0000313" key="1">
    <source>
        <dbReference type="EMBL" id="NOV01326.1"/>
    </source>
</evidence>
<reference evidence="1 2" key="1">
    <citation type="submission" date="2019-10" db="EMBL/GenBank/DDBJ databases">
        <title>Description of Paenibacillus pedi sp. nov.</title>
        <authorList>
            <person name="Carlier A."/>
            <person name="Qi S."/>
        </authorList>
    </citation>
    <scope>NUCLEOTIDE SEQUENCE [LARGE SCALE GENOMIC DNA]</scope>
    <source>
        <strain evidence="1 2">LMG 31457</strain>
    </source>
</reference>
<dbReference type="Proteomes" id="UP000618579">
    <property type="component" value="Unassembled WGS sequence"/>
</dbReference>
<dbReference type="EMBL" id="WHNZ01000030">
    <property type="protein sequence ID" value="NOV01326.1"/>
    <property type="molecule type" value="Genomic_DNA"/>
</dbReference>
<proteinExistence type="predicted"/>
<organism evidence="1 2">
    <name type="scientific">Paenibacillus planticolens</name>
    <dbReference type="NCBI Taxonomy" id="2654976"/>
    <lineage>
        <taxon>Bacteria</taxon>
        <taxon>Bacillati</taxon>
        <taxon>Bacillota</taxon>
        <taxon>Bacilli</taxon>
        <taxon>Bacillales</taxon>
        <taxon>Paenibacillaceae</taxon>
        <taxon>Paenibacillus</taxon>
    </lineage>
</organism>
<dbReference type="RefSeq" id="WP_171684149.1">
    <property type="nucleotide sequence ID" value="NZ_WHNZ01000030.1"/>
</dbReference>
<accession>A0ABX1ZN01</accession>
<protein>
    <submittedName>
        <fullName evidence="1">Uncharacterized protein</fullName>
    </submittedName>
</protein>
<gene>
    <name evidence="1" type="ORF">GC097_15015</name>
</gene>
<name>A0ABX1ZN01_9BACL</name>
<comment type="caution">
    <text evidence="1">The sequence shown here is derived from an EMBL/GenBank/DDBJ whole genome shotgun (WGS) entry which is preliminary data.</text>
</comment>
<evidence type="ECO:0000313" key="2">
    <source>
        <dbReference type="Proteomes" id="UP000618579"/>
    </source>
</evidence>
<sequence>MEIYIEYFKELELDSQVILEKLTPLFKVCSEFCPEPVESIFVSEYQQIDGRRVIESLILFSNSFIMEIKQPFSEDFKWDIASIKNKVRWLQVSSQNFNLSVADAKSRMYVTTTLSDEVNCELKASGKNCNHLWQIVNEHFRPNLVI</sequence>